<dbReference type="SUPFAM" id="SSF53756">
    <property type="entry name" value="UDP-Glycosyltransferase/glycogen phosphorylase"/>
    <property type="match status" value="1"/>
</dbReference>
<keyword evidence="5" id="KW-1133">Transmembrane helix</keyword>
<dbReference type="PROSITE" id="PS00375">
    <property type="entry name" value="UDPGT"/>
    <property type="match status" value="1"/>
</dbReference>
<dbReference type="AlphaFoldDB" id="A0A8J9U8E0"/>
<comment type="catalytic activity">
    <reaction evidence="5">
        <text>glucuronate acceptor + UDP-alpha-D-glucuronate = acceptor beta-D-glucuronoside + UDP + H(+)</text>
        <dbReference type="Rhea" id="RHEA:21032"/>
        <dbReference type="ChEBI" id="CHEBI:15378"/>
        <dbReference type="ChEBI" id="CHEBI:58052"/>
        <dbReference type="ChEBI" id="CHEBI:58223"/>
        <dbReference type="ChEBI" id="CHEBI:132367"/>
        <dbReference type="ChEBI" id="CHEBI:132368"/>
        <dbReference type="EC" id="2.4.1.17"/>
    </reaction>
</comment>
<dbReference type="Proteomes" id="UP000838878">
    <property type="component" value="Chromosome 10"/>
</dbReference>
<reference evidence="6" key="1">
    <citation type="submission" date="2021-12" db="EMBL/GenBank/DDBJ databases">
        <authorList>
            <person name="Martin H S."/>
        </authorList>
    </citation>
    <scope>NUCLEOTIDE SEQUENCE</scope>
</reference>
<feature type="non-terminal residue" evidence="6">
    <location>
        <position position="475"/>
    </location>
</feature>
<dbReference type="EMBL" id="OV170230">
    <property type="protein sequence ID" value="CAH0715024.1"/>
    <property type="molecule type" value="Genomic_DNA"/>
</dbReference>
<gene>
    <name evidence="6" type="ORF">BINO364_LOCUS2012</name>
</gene>
<accession>A0A8J9U8E0</accession>
<dbReference type="InterPro" id="IPR050271">
    <property type="entry name" value="UDP-glycosyltransferase"/>
</dbReference>
<keyword evidence="5" id="KW-0812">Transmembrane</keyword>
<evidence type="ECO:0000256" key="5">
    <source>
        <dbReference type="RuleBase" id="RU362059"/>
    </source>
</evidence>
<dbReference type="OrthoDB" id="5835829at2759"/>
<keyword evidence="2 4" id="KW-0328">Glycosyltransferase</keyword>
<evidence type="ECO:0000256" key="2">
    <source>
        <dbReference type="ARBA" id="ARBA00022676"/>
    </source>
</evidence>
<sequence>MQELAKRGHEVTVITPDPAYSKGKAPQNLTEIDVHDISYNIWNTFLEAEKGNSDDLVDQVKLGLRLLVAVFEAQVSTSEVQKLIFDKKKKFDLIFTESCARLALSFSYLYDAPIIEFSSFAGFIGTYEVMGAASHPLIYPYSILQNFYNMTMSEKISQLKLYYTYLNFYDKLEVIENKLLKNLFGPLTPELSQLKKNVHLLFLNVHPLWDLNRPVPPNIVYLGGLHQHQPKELPKDLKSYLDSSKNGVIYMSFGTNVKPSLLSPEKLKIFINVFSQLPYDVLMKWDKDELLDCPKNIKIAKWYPQSDLLNHPKIKLFITQGGLQSTDEAITAGVPLIGVPMLVDQWFNTEQYIKLNIGIQLNFETLTEGDLKSAIITIVSNSSYQENVRNLYSIMQDQPLSPLERAVWWTEYVLRHKGALHLKAHGAHLPWIDYYELKLVLISSVCVICLLMILGLAAYFITKNLTIFNAKLKLN</sequence>
<dbReference type="Gene3D" id="3.40.50.2000">
    <property type="entry name" value="Glycogen Phosphorylase B"/>
    <property type="match status" value="1"/>
</dbReference>
<name>A0A8J9U8E0_9NEOP</name>
<dbReference type="PANTHER" id="PTHR48043">
    <property type="entry name" value="EG:EG0003.4 PROTEIN-RELATED"/>
    <property type="match status" value="1"/>
</dbReference>
<keyword evidence="7" id="KW-1185">Reference proteome</keyword>
<dbReference type="EC" id="2.4.1.17" evidence="5"/>
<comment type="similarity">
    <text evidence="1 4">Belongs to the UDP-glycosyltransferase family.</text>
</comment>
<dbReference type="CDD" id="cd03784">
    <property type="entry name" value="GT1_Gtf-like"/>
    <property type="match status" value="1"/>
</dbReference>
<evidence type="ECO:0000256" key="1">
    <source>
        <dbReference type="ARBA" id="ARBA00009995"/>
    </source>
</evidence>
<dbReference type="GO" id="GO:0015020">
    <property type="term" value="F:glucuronosyltransferase activity"/>
    <property type="evidence" value="ECO:0007669"/>
    <property type="project" value="UniProtKB-EC"/>
</dbReference>
<evidence type="ECO:0000313" key="7">
    <source>
        <dbReference type="Proteomes" id="UP000838878"/>
    </source>
</evidence>
<dbReference type="GO" id="GO:0016020">
    <property type="term" value="C:membrane"/>
    <property type="evidence" value="ECO:0007669"/>
    <property type="project" value="UniProtKB-SubCell"/>
</dbReference>
<dbReference type="FunFam" id="3.40.50.2000:FF:000050">
    <property type="entry name" value="UDP-glucuronosyltransferase"/>
    <property type="match status" value="1"/>
</dbReference>
<dbReference type="InterPro" id="IPR002213">
    <property type="entry name" value="UDP_glucos_trans"/>
</dbReference>
<dbReference type="PANTHER" id="PTHR48043:SF159">
    <property type="entry name" value="EG:EG0003.4 PROTEIN-RELATED"/>
    <property type="match status" value="1"/>
</dbReference>
<dbReference type="InterPro" id="IPR035595">
    <property type="entry name" value="UDP_glycos_trans_CS"/>
</dbReference>
<proteinExistence type="inferred from homology"/>
<dbReference type="Pfam" id="PF00201">
    <property type="entry name" value="UDPGT"/>
    <property type="match status" value="1"/>
</dbReference>
<organism evidence="6 7">
    <name type="scientific">Brenthis ino</name>
    <name type="common">lesser marbled fritillary</name>
    <dbReference type="NCBI Taxonomy" id="405034"/>
    <lineage>
        <taxon>Eukaryota</taxon>
        <taxon>Metazoa</taxon>
        <taxon>Ecdysozoa</taxon>
        <taxon>Arthropoda</taxon>
        <taxon>Hexapoda</taxon>
        <taxon>Insecta</taxon>
        <taxon>Pterygota</taxon>
        <taxon>Neoptera</taxon>
        <taxon>Endopterygota</taxon>
        <taxon>Lepidoptera</taxon>
        <taxon>Glossata</taxon>
        <taxon>Ditrysia</taxon>
        <taxon>Papilionoidea</taxon>
        <taxon>Nymphalidae</taxon>
        <taxon>Heliconiinae</taxon>
        <taxon>Argynnini</taxon>
        <taxon>Brenthis</taxon>
    </lineage>
</organism>
<keyword evidence="5" id="KW-0472">Membrane</keyword>
<keyword evidence="3 4" id="KW-0808">Transferase</keyword>
<evidence type="ECO:0000313" key="6">
    <source>
        <dbReference type="EMBL" id="CAH0715024.1"/>
    </source>
</evidence>
<evidence type="ECO:0000256" key="4">
    <source>
        <dbReference type="RuleBase" id="RU003718"/>
    </source>
</evidence>
<evidence type="ECO:0000256" key="3">
    <source>
        <dbReference type="ARBA" id="ARBA00022679"/>
    </source>
</evidence>
<protein>
    <recommendedName>
        <fullName evidence="5">UDP-glucuronosyltransferase</fullName>
        <ecNumber evidence="5">2.4.1.17</ecNumber>
    </recommendedName>
</protein>
<feature type="transmembrane region" description="Helical" evidence="5">
    <location>
        <begin position="439"/>
        <end position="461"/>
    </location>
</feature>
<comment type="subcellular location">
    <subcellularLocation>
        <location evidence="5">Membrane</location>
        <topology evidence="5">Single-pass membrane protein</topology>
    </subcellularLocation>
</comment>